<evidence type="ECO:0000313" key="1">
    <source>
        <dbReference type="EMBL" id="KAJ4727052.1"/>
    </source>
</evidence>
<keyword evidence="2" id="KW-1185">Reference proteome</keyword>
<gene>
    <name evidence="1" type="ORF">OWV82_000219</name>
</gene>
<name>A0ACC1YV04_MELAZ</name>
<organism evidence="1 2">
    <name type="scientific">Melia azedarach</name>
    <name type="common">Chinaberry tree</name>
    <dbReference type="NCBI Taxonomy" id="155640"/>
    <lineage>
        <taxon>Eukaryota</taxon>
        <taxon>Viridiplantae</taxon>
        <taxon>Streptophyta</taxon>
        <taxon>Embryophyta</taxon>
        <taxon>Tracheophyta</taxon>
        <taxon>Spermatophyta</taxon>
        <taxon>Magnoliopsida</taxon>
        <taxon>eudicotyledons</taxon>
        <taxon>Gunneridae</taxon>
        <taxon>Pentapetalae</taxon>
        <taxon>rosids</taxon>
        <taxon>malvids</taxon>
        <taxon>Sapindales</taxon>
        <taxon>Meliaceae</taxon>
        <taxon>Melia</taxon>
    </lineage>
</organism>
<reference evidence="1 2" key="1">
    <citation type="journal article" date="2023" name="Science">
        <title>Complex scaffold remodeling in plant triterpene biosynthesis.</title>
        <authorList>
            <person name="De La Pena R."/>
            <person name="Hodgson H."/>
            <person name="Liu J.C."/>
            <person name="Stephenson M.J."/>
            <person name="Martin A.C."/>
            <person name="Owen C."/>
            <person name="Harkess A."/>
            <person name="Leebens-Mack J."/>
            <person name="Jimenez L.E."/>
            <person name="Osbourn A."/>
            <person name="Sattely E.S."/>
        </authorList>
    </citation>
    <scope>NUCLEOTIDE SEQUENCE [LARGE SCALE GENOMIC DNA]</scope>
    <source>
        <strain evidence="2">cv. JPN11</strain>
        <tissue evidence="1">Leaf</tissue>
    </source>
</reference>
<dbReference type="Proteomes" id="UP001164539">
    <property type="component" value="Chromosome 1"/>
</dbReference>
<dbReference type="EMBL" id="CM051394">
    <property type="protein sequence ID" value="KAJ4727052.1"/>
    <property type="molecule type" value="Genomic_DNA"/>
</dbReference>
<accession>A0ACC1YV04</accession>
<protein>
    <submittedName>
        <fullName evidence="1">CRS2-associated factor 1 mitochondrial</fullName>
    </submittedName>
</protein>
<sequence>MLFNRLSRQKSSLFSHHLTLLARRLSSCTSAAATTTSSKLYDHYSFKPPPSLSPTPENPNPNSNLKKKSKPKYRPPSSLDVPKKKYTDLPFDYRYSYTENSQNARPIGLREPKYSPFGPGRLDRQWTGVCAPAVDTTVRSVDEEAENPKLEEKRRIARERIQGKPLTNAERKALVETCQRNRTKRQINLGRDGLTHNMLNDIHNHWKHAEAVRIKCLGVPTVDMKNVCTQLEDKTFGKIIYRHGGTLVLYRGRNYKPKKRPVIPLMLWRPHEPVYPRLIKTTIDGLSIEETKEMRKRGLAVPVLTKLAKNGYYGSLVPMVRDAFLVSELVRIDCQGLERSDYKKIGCKLRDLVPCIPVTFEKEQIVVWRGKDYSPPKNSGQLLTHRELFDNSDNDLVSDVLDENCSTNESARQQGFYSDDDDD</sequence>
<evidence type="ECO:0000313" key="2">
    <source>
        <dbReference type="Proteomes" id="UP001164539"/>
    </source>
</evidence>
<proteinExistence type="predicted"/>
<comment type="caution">
    <text evidence="1">The sequence shown here is derived from an EMBL/GenBank/DDBJ whole genome shotgun (WGS) entry which is preliminary data.</text>
</comment>